<keyword evidence="3" id="KW-0479">Metal-binding</keyword>
<dbReference type="PANTHER" id="PTHR16222:SF24">
    <property type="entry name" value="ADP-RIBOSYLHYDROLASE ARH3"/>
    <property type="match status" value="1"/>
</dbReference>
<dbReference type="SUPFAM" id="SSF52799">
    <property type="entry name" value="(Phosphotyrosine protein) phosphatases II"/>
    <property type="match status" value="1"/>
</dbReference>
<reference evidence="4 5" key="1">
    <citation type="submission" date="2019-07" db="EMBL/GenBank/DDBJ databases">
        <title>Whole genome shotgun sequence of Pseudonocardia sulfidoxydans NBRC 16205.</title>
        <authorList>
            <person name="Hosoyama A."/>
            <person name="Uohara A."/>
            <person name="Ohji S."/>
            <person name="Ichikawa N."/>
        </authorList>
    </citation>
    <scope>NUCLEOTIDE SEQUENCE [LARGE SCALE GENOMIC DNA]</scope>
    <source>
        <strain evidence="4 5">NBRC 16205</strain>
    </source>
</reference>
<dbReference type="InterPro" id="IPR036705">
    <property type="entry name" value="Ribosyl_crysJ1_sf"/>
</dbReference>
<comment type="caution">
    <text evidence="4">The sequence shown here is derived from an EMBL/GenBank/DDBJ whole genome shotgun (WGS) entry which is preliminary data.</text>
</comment>
<dbReference type="InterPro" id="IPR050792">
    <property type="entry name" value="ADP-ribosylglycohydrolase"/>
</dbReference>
<dbReference type="Gene3D" id="3.90.190.10">
    <property type="entry name" value="Protein tyrosine phosphatase superfamily"/>
    <property type="match status" value="1"/>
</dbReference>
<keyword evidence="3" id="KW-0460">Magnesium</keyword>
<dbReference type="PANTHER" id="PTHR16222">
    <property type="entry name" value="ADP-RIBOSYLGLYCOHYDROLASE"/>
    <property type="match status" value="1"/>
</dbReference>
<dbReference type="AlphaFoldDB" id="A0A511DHP6"/>
<feature type="binding site" evidence="3">
    <location>
        <position position="256"/>
    </location>
    <ligand>
        <name>Mg(2+)</name>
        <dbReference type="ChEBI" id="CHEBI:18420"/>
        <label>1</label>
    </ligand>
</feature>
<comment type="similarity">
    <text evidence="1">Belongs to the ADP-ribosylglycohydrolase family.</text>
</comment>
<sequence>MPTLDRAAGVLLGGAAGDALGVPYEYGSRPLPGPGEHPQMLGGGLGGFAPGEWSDDTAMACAIAEVAAQGADLRSDALDRVSAGFQRWYDSGPTDVGVQTRRVLGGVLAPGAAPMRAMAAELHARTGRTAGNGSLMRTGPVALAHLGDTDAIVAAARAVSALTHHDPQAGDGCVLWCLAIDRAVRTGELDLRAGIGHVDPAWEAWIDEAEALQPNAFAARNGWVVAALQGAWSAVVRAEGLVDGIERAVLGGGDTDTVAAIAGALLGATFGGSAVPARWRRALHGWPGLRAADLTRLAVLAARGGRTDPEGWPLAAAIPSYRGAWSGTVAHPDDPGVLLGAVGSRRPGVADAVVSLCRLGAAQTSVDGIAPRDTVEVWLVDADDANLDVPGVLADAASTVADLRREGRTVLLHCVHAQSPTPVVAAAYGALVTGDAPADALARVVAALPAARPRASLVAGLDAAVDRLRSETGERAGHD</sequence>
<feature type="binding site" evidence="3">
    <location>
        <position position="55"/>
    </location>
    <ligand>
        <name>Mg(2+)</name>
        <dbReference type="ChEBI" id="CHEBI:18420"/>
        <label>1</label>
    </ligand>
</feature>
<dbReference type="EMBL" id="BJVJ01000025">
    <property type="protein sequence ID" value="GEL23883.1"/>
    <property type="molecule type" value="Genomic_DNA"/>
</dbReference>
<proteinExistence type="inferred from homology"/>
<feature type="binding site" evidence="3">
    <location>
        <position position="56"/>
    </location>
    <ligand>
        <name>Mg(2+)</name>
        <dbReference type="ChEBI" id="CHEBI:18420"/>
        <label>1</label>
    </ligand>
</feature>
<dbReference type="Pfam" id="PF03747">
    <property type="entry name" value="ADP_ribosyl_GH"/>
    <property type="match status" value="1"/>
</dbReference>
<dbReference type="OrthoDB" id="9798107at2"/>
<keyword evidence="2 4" id="KW-0378">Hydrolase</keyword>
<feature type="binding site" evidence="3">
    <location>
        <position position="257"/>
    </location>
    <ligand>
        <name>Mg(2+)</name>
        <dbReference type="ChEBI" id="CHEBI:18420"/>
        <label>1</label>
    </ligand>
</feature>
<comment type="cofactor">
    <cofactor evidence="3">
        <name>Mg(2+)</name>
        <dbReference type="ChEBI" id="CHEBI:18420"/>
    </cofactor>
    <text evidence="3">Binds 2 magnesium ions per subunit.</text>
</comment>
<dbReference type="GO" id="GO:0016787">
    <property type="term" value="F:hydrolase activity"/>
    <property type="evidence" value="ECO:0007669"/>
    <property type="project" value="UniProtKB-KW"/>
</dbReference>
<accession>A0A511DHP6</accession>
<evidence type="ECO:0000256" key="2">
    <source>
        <dbReference type="ARBA" id="ARBA00022801"/>
    </source>
</evidence>
<keyword evidence="5" id="KW-1185">Reference proteome</keyword>
<dbReference type="SUPFAM" id="SSF101478">
    <property type="entry name" value="ADP-ribosylglycohydrolase"/>
    <property type="match status" value="1"/>
</dbReference>
<dbReference type="Proteomes" id="UP000321685">
    <property type="component" value="Unassembled WGS sequence"/>
</dbReference>
<organism evidence="4 5">
    <name type="scientific">Pseudonocardia sulfidoxydans NBRC 16205</name>
    <dbReference type="NCBI Taxonomy" id="1223511"/>
    <lineage>
        <taxon>Bacteria</taxon>
        <taxon>Bacillati</taxon>
        <taxon>Actinomycetota</taxon>
        <taxon>Actinomycetes</taxon>
        <taxon>Pseudonocardiales</taxon>
        <taxon>Pseudonocardiaceae</taxon>
        <taxon>Pseudonocardia</taxon>
    </lineage>
</organism>
<evidence type="ECO:0000256" key="1">
    <source>
        <dbReference type="ARBA" id="ARBA00010702"/>
    </source>
</evidence>
<gene>
    <name evidence="4" type="ORF">PSU4_28370</name>
</gene>
<dbReference type="RefSeq" id="WP_147107822.1">
    <property type="nucleotide sequence ID" value="NZ_BJVJ01000025.1"/>
</dbReference>
<evidence type="ECO:0000256" key="3">
    <source>
        <dbReference type="PIRSR" id="PIRSR605502-1"/>
    </source>
</evidence>
<protein>
    <submittedName>
        <fullName evidence="4">Ribosylglycohydrolase</fullName>
    </submittedName>
</protein>
<dbReference type="Gene3D" id="1.10.4080.10">
    <property type="entry name" value="ADP-ribosylation/Crystallin J1"/>
    <property type="match status" value="1"/>
</dbReference>
<evidence type="ECO:0000313" key="5">
    <source>
        <dbReference type="Proteomes" id="UP000321685"/>
    </source>
</evidence>
<dbReference type="InterPro" id="IPR029021">
    <property type="entry name" value="Prot-tyrosine_phosphatase-like"/>
</dbReference>
<feature type="binding site" evidence="3">
    <location>
        <position position="254"/>
    </location>
    <ligand>
        <name>Mg(2+)</name>
        <dbReference type="ChEBI" id="CHEBI:18420"/>
        <label>1</label>
    </ligand>
</feature>
<evidence type="ECO:0000313" key="4">
    <source>
        <dbReference type="EMBL" id="GEL23883.1"/>
    </source>
</evidence>
<name>A0A511DHP6_9PSEU</name>
<dbReference type="GO" id="GO:0046872">
    <property type="term" value="F:metal ion binding"/>
    <property type="evidence" value="ECO:0007669"/>
    <property type="project" value="UniProtKB-KW"/>
</dbReference>
<dbReference type="InterPro" id="IPR005502">
    <property type="entry name" value="Ribosyl_crysJ1"/>
</dbReference>
<feature type="binding site" evidence="3">
    <location>
        <position position="54"/>
    </location>
    <ligand>
        <name>Mg(2+)</name>
        <dbReference type="ChEBI" id="CHEBI:18420"/>
        <label>1</label>
    </ligand>
</feature>